<gene>
    <name evidence="1" type="ORF">E2C01_090818</name>
</gene>
<dbReference type="AlphaFoldDB" id="A0A5B7JCE0"/>
<accession>A0A5B7JCE0</accession>
<dbReference type="EMBL" id="VSRR010102847">
    <property type="protein sequence ID" value="MPC95601.1"/>
    <property type="molecule type" value="Genomic_DNA"/>
</dbReference>
<dbReference type="Proteomes" id="UP000324222">
    <property type="component" value="Unassembled WGS sequence"/>
</dbReference>
<evidence type="ECO:0000313" key="1">
    <source>
        <dbReference type="EMBL" id="MPC95601.1"/>
    </source>
</evidence>
<sequence length="81" mass="8712">MIKGNKAIPRLEGVSAKVVVDVKVVVMRGRVRGWPHKGGDARDATHDSYTVAEASKAYPGGCRPVVWSVKEIVVVVVMVQA</sequence>
<protein>
    <submittedName>
        <fullName evidence="1">Uncharacterized protein</fullName>
    </submittedName>
</protein>
<keyword evidence="2" id="KW-1185">Reference proteome</keyword>
<reference evidence="1 2" key="1">
    <citation type="submission" date="2019-05" db="EMBL/GenBank/DDBJ databases">
        <title>Another draft genome of Portunus trituberculatus and its Hox gene families provides insights of decapod evolution.</title>
        <authorList>
            <person name="Jeong J.-H."/>
            <person name="Song I."/>
            <person name="Kim S."/>
            <person name="Choi T."/>
            <person name="Kim D."/>
            <person name="Ryu S."/>
            <person name="Kim W."/>
        </authorList>
    </citation>
    <scope>NUCLEOTIDE SEQUENCE [LARGE SCALE GENOMIC DNA]</scope>
    <source>
        <tissue evidence="1">Muscle</tissue>
    </source>
</reference>
<proteinExistence type="predicted"/>
<organism evidence="1 2">
    <name type="scientific">Portunus trituberculatus</name>
    <name type="common">Swimming crab</name>
    <name type="synonym">Neptunus trituberculatus</name>
    <dbReference type="NCBI Taxonomy" id="210409"/>
    <lineage>
        <taxon>Eukaryota</taxon>
        <taxon>Metazoa</taxon>
        <taxon>Ecdysozoa</taxon>
        <taxon>Arthropoda</taxon>
        <taxon>Crustacea</taxon>
        <taxon>Multicrustacea</taxon>
        <taxon>Malacostraca</taxon>
        <taxon>Eumalacostraca</taxon>
        <taxon>Eucarida</taxon>
        <taxon>Decapoda</taxon>
        <taxon>Pleocyemata</taxon>
        <taxon>Brachyura</taxon>
        <taxon>Eubrachyura</taxon>
        <taxon>Portunoidea</taxon>
        <taxon>Portunidae</taxon>
        <taxon>Portuninae</taxon>
        <taxon>Portunus</taxon>
    </lineage>
</organism>
<name>A0A5B7JCE0_PORTR</name>
<comment type="caution">
    <text evidence="1">The sequence shown here is derived from an EMBL/GenBank/DDBJ whole genome shotgun (WGS) entry which is preliminary data.</text>
</comment>
<evidence type="ECO:0000313" key="2">
    <source>
        <dbReference type="Proteomes" id="UP000324222"/>
    </source>
</evidence>